<name>A0ABQ8FI62_9FUNG</name>
<protein>
    <recommendedName>
        <fullName evidence="1">N-acetyltransferase domain-containing protein</fullName>
    </recommendedName>
</protein>
<dbReference type="Pfam" id="PF00583">
    <property type="entry name" value="Acetyltransf_1"/>
    <property type="match status" value="1"/>
</dbReference>
<reference evidence="2 3" key="1">
    <citation type="submission" date="2021-02" db="EMBL/GenBank/DDBJ databases">
        <title>Variation within the Batrachochytrium salamandrivorans European outbreak.</title>
        <authorList>
            <person name="Kelly M."/>
            <person name="Pasmans F."/>
            <person name="Shea T.P."/>
            <person name="Munoz J.F."/>
            <person name="Carranza S."/>
            <person name="Cuomo C.A."/>
            <person name="Martel A."/>
        </authorList>
    </citation>
    <scope>NUCLEOTIDE SEQUENCE [LARGE SCALE GENOMIC DNA]</scope>
    <source>
        <strain evidence="2 3">AMFP18/2</strain>
    </source>
</reference>
<comment type="caution">
    <text evidence="2">The sequence shown here is derived from an EMBL/GenBank/DDBJ whole genome shotgun (WGS) entry which is preliminary data.</text>
</comment>
<keyword evidence="3" id="KW-1185">Reference proteome</keyword>
<evidence type="ECO:0000259" key="1">
    <source>
        <dbReference type="PROSITE" id="PS51186"/>
    </source>
</evidence>
<feature type="domain" description="N-acetyltransferase" evidence="1">
    <location>
        <begin position="3"/>
        <end position="198"/>
    </location>
</feature>
<dbReference type="PROSITE" id="PS51186">
    <property type="entry name" value="GNAT"/>
    <property type="match status" value="1"/>
</dbReference>
<sequence>MAIILRPAIAGPDDDAAVNLAVINWRLTPTLMPADRVQPEPLLATRRARHEKARNNPGTWLFLVAVDEESGVIVGHVDGGPAQAHDDELVALGVDLDNTIELLTLHVHPDYSRKGIGGTLTDAFFDWLPSGMHARQKCKQQQALAETVSPLVPSESPTTCLVIVWTWLYNTKSKPFYLNRGAEVFMKSTLHYLGTDVPVICFKWTVSI</sequence>
<dbReference type="Proteomes" id="UP001648503">
    <property type="component" value="Unassembled WGS sequence"/>
</dbReference>
<dbReference type="CDD" id="cd04301">
    <property type="entry name" value="NAT_SF"/>
    <property type="match status" value="1"/>
</dbReference>
<gene>
    <name evidence="2" type="ORF">BASA50_003618</name>
</gene>
<evidence type="ECO:0000313" key="3">
    <source>
        <dbReference type="Proteomes" id="UP001648503"/>
    </source>
</evidence>
<evidence type="ECO:0000313" key="2">
    <source>
        <dbReference type="EMBL" id="KAH6598580.1"/>
    </source>
</evidence>
<proteinExistence type="predicted"/>
<dbReference type="InterPro" id="IPR016181">
    <property type="entry name" value="Acyl_CoA_acyltransferase"/>
</dbReference>
<dbReference type="SUPFAM" id="SSF55729">
    <property type="entry name" value="Acyl-CoA N-acyltransferases (Nat)"/>
    <property type="match status" value="1"/>
</dbReference>
<organism evidence="2 3">
    <name type="scientific">Batrachochytrium salamandrivorans</name>
    <dbReference type="NCBI Taxonomy" id="1357716"/>
    <lineage>
        <taxon>Eukaryota</taxon>
        <taxon>Fungi</taxon>
        <taxon>Fungi incertae sedis</taxon>
        <taxon>Chytridiomycota</taxon>
        <taxon>Chytridiomycota incertae sedis</taxon>
        <taxon>Chytridiomycetes</taxon>
        <taxon>Rhizophydiales</taxon>
        <taxon>Rhizophydiales incertae sedis</taxon>
        <taxon>Batrachochytrium</taxon>
    </lineage>
</organism>
<dbReference type="Gene3D" id="3.40.630.30">
    <property type="match status" value="1"/>
</dbReference>
<accession>A0ABQ8FI62</accession>
<dbReference type="InterPro" id="IPR000182">
    <property type="entry name" value="GNAT_dom"/>
</dbReference>
<dbReference type="EMBL" id="JAFCIX010000102">
    <property type="protein sequence ID" value="KAH6598580.1"/>
    <property type="molecule type" value="Genomic_DNA"/>
</dbReference>